<comment type="caution">
    <text evidence="1">The sequence shown here is derived from an EMBL/GenBank/DDBJ whole genome shotgun (WGS) entry which is preliminary data.</text>
</comment>
<reference evidence="1" key="1">
    <citation type="journal article" date="2012" name="PLoS ONE">
        <title>Gene sets for utilization of primary and secondary nutrition supplies in the distal gut of endangered iberian lynx.</title>
        <authorList>
            <person name="Alcaide M."/>
            <person name="Messina E."/>
            <person name="Richter M."/>
            <person name="Bargiela R."/>
            <person name="Peplies J."/>
            <person name="Huws S.A."/>
            <person name="Newbold C.J."/>
            <person name="Golyshin P.N."/>
            <person name="Simon M.A."/>
            <person name="Lopez G."/>
            <person name="Yakimov M.M."/>
            <person name="Ferrer M."/>
        </authorList>
    </citation>
    <scope>NUCLEOTIDE SEQUENCE</scope>
</reference>
<accession>J9GBF0</accession>
<sequence>MWNPLHSRISGDSSREGFMAALQQHCDVLLDYQKELLAAKADEDCLKALKKELHYLRSLMGCVELVADKLVPEFVTAGLITWEQQLERCLTLSEVTELWNKQLKPGSQLLQKDSLGSKLTAAYAGSWEQLAQMAADGNMTAIAFSVISWFNNNPWQNEEYLKAQNIAASCLTKWQSCKKHAETLEEKLYYVENMLSLAKSMSGKNFSREAEVLKKTKRKLAERVGVQR</sequence>
<proteinExistence type="predicted"/>
<name>J9GBF0_9ZZZZ</name>
<dbReference type="EMBL" id="AMCI01001744">
    <property type="protein sequence ID" value="EJX04637.1"/>
    <property type="molecule type" value="Genomic_DNA"/>
</dbReference>
<protein>
    <submittedName>
        <fullName evidence="1">Uncharacterized protein</fullName>
    </submittedName>
</protein>
<dbReference type="AlphaFoldDB" id="J9GBF0"/>
<organism evidence="1">
    <name type="scientific">gut metagenome</name>
    <dbReference type="NCBI Taxonomy" id="749906"/>
    <lineage>
        <taxon>unclassified sequences</taxon>
        <taxon>metagenomes</taxon>
        <taxon>organismal metagenomes</taxon>
    </lineage>
</organism>
<gene>
    <name evidence="1" type="ORF">EVA_07254</name>
</gene>
<feature type="non-terminal residue" evidence="1">
    <location>
        <position position="228"/>
    </location>
</feature>
<evidence type="ECO:0000313" key="1">
    <source>
        <dbReference type="EMBL" id="EJX04637.1"/>
    </source>
</evidence>